<protein>
    <submittedName>
        <fullName evidence="1">Uncharacterized protein</fullName>
    </submittedName>
</protein>
<organism evidence="1 2">
    <name type="scientific">Larimichthys crocea</name>
    <name type="common">Large yellow croaker</name>
    <name type="synonym">Pseudosciaena crocea</name>
    <dbReference type="NCBI Taxonomy" id="215358"/>
    <lineage>
        <taxon>Eukaryota</taxon>
        <taxon>Metazoa</taxon>
        <taxon>Chordata</taxon>
        <taxon>Craniata</taxon>
        <taxon>Vertebrata</taxon>
        <taxon>Euteleostomi</taxon>
        <taxon>Actinopterygii</taxon>
        <taxon>Neopterygii</taxon>
        <taxon>Teleostei</taxon>
        <taxon>Neoteleostei</taxon>
        <taxon>Acanthomorphata</taxon>
        <taxon>Eupercaria</taxon>
        <taxon>Sciaenidae</taxon>
        <taxon>Larimichthys</taxon>
    </lineage>
</organism>
<sequence length="1270" mass="138522">MTLGANMRVHLVRMIILSEPEPEIQMSTNITSSLRSVCDWGRRINPSNDTDPLHADLLLYITRFAIVLPDGNKQVRGVTQLGGACSNEWSCVIAEDTGFDLGITITHEIGHSFGINHDGVGNTCSMSGFMMASDGGYNSVDLTWSPCSRQQLLSFFSEGEAECVKDLPALGGSLQDWKPGLYYGVDDQCRIAFGRSARACTFTSPDLPACRVLSCHINPDDDSSCKRLLVPLLDGTECAPNQWCLKGHCVSPNELSSPVVVNGSWSGWSEFTPCSRSCGGGVTHRTRKCNNPRPAFGGNDCEGPDIEAELCHQQPCERTQLDFMAEQCSQTDLHPLYLLPNTASFYTWIPAVGFAKGDEQCRYMCQSDGENFIVSRGSQFVDGTRCESDSPPPFGSTAACLRGRCQLFGCDGALHSGKVKDVCGVCGGDGSSCSLTSDSYTGGQAKEYTTFLSLPVNATQVHIINRAPLFTHMAVTVGDRYIVSGSGSIALNVTHPSPLDDDHLEYRLHLTLDLLPEMEELLLPGPLQEEINVQVYRKYGKEYGERTNPNISYQFYVPTRKSNLTDITPKRKWVVFTTPCSVSCGSGVQQHIYVCVDEATNNHLEERNCETPPPTIPLHTTCQLSPCPPRWETGTFGPCSALCGGGERVRPVRCVQKHGADVVKVPDSECSPDTAPNTVEKCNMQHCPARWRVSEPGECSAVCGPGEAKRNVSCVRSEGGQDVEVDQNLCSEEIKPADSVPCVVDVCPIGWESKGEEQPVLKSGLLPRSRQAPVYVWSPVISHCSKTCGNGTLQVWFSCVDHQTRLGVPDFHCDASTKPPPHSEACNTSPCPPVWHSKQGVCSVRCGGGVAIRVMYCAREAGEGWWEVLEDSECRDVPKPTAVVSCNTHSCPARWKVFRTSPCSASCDLGIAQRAVSCVQSVHGKETVVLEENCHTAVKPATAVPCLVQVCTVRWELKPWSQCSVPCGYGIQSRAVSCMGPSKTEPLSPVLCMHMPKPITIQGCKMGSCREEGSLLSVTVGRTDTPPPDTPPPTEAVTIPQTTTTAIPTPKPSVCGQLLLEESGTVDLKDAAGRCTVSIGRPLDEVISVKVESGSLSCSKKEFVAFFDRLAFIKKCRLVEGSELTTRTNVLLVRQHLRTPGNGIVFTYSSQKNTKKSHHQNCDIQMFSPSGLFENPTTSSTNHTCRVLINAPPSVKIRIQALHIGLTFNSTNSQSTYIMIRDMDVLKTNVFKGQQLFLWHSSGNMAEIEFHGDYLHSKGSFRAEYSFMQR</sequence>
<evidence type="ECO:0000313" key="1">
    <source>
        <dbReference type="EMBL" id="TMS03871.1"/>
    </source>
</evidence>
<accession>A0ACD3QB26</accession>
<dbReference type="Proteomes" id="UP000793456">
    <property type="component" value="Chromosome XXII"/>
</dbReference>
<proteinExistence type="predicted"/>
<dbReference type="EMBL" id="CM011695">
    <property type="protein sequence ID" value="TMS03871.1"/>
    <property type="molecule type" value="Genomic_DNA"/>
</dbReference>
<name>A0ACD3QB26_LARCR</name>
<comment type="caution">
    <text evidence="1">The sequence shown here is derived from an EMBL/GenBank/DDBJ whole genome shotgun (WGS) entry which is preliminary data.</text>
</comment>
<gene>
    <name evidence="1" type="ORF">E3U43_000760</name>
</gene>
<reference evidence="1" key="1">
    <citation type="submission" date="2018-11" db="EMBL/GenBank/DDBJ databases">
        <title>The sequence and de novo assembly of Larimichthys crocea genome using PacBio and Hi-C technologies.</title>
        <authorList>
            <person name="Xu P."/>
            <person name="Chen B."/>
            <person name="Zhou Z."/>
            <person name="Ke Q."/>
            <person name="Wu Y."/>
            <person name="Bai H."/>
            <person name="Pu F."/>
        </authorList>
    </citation>
    <scope>NUCLEOTIDE SEQUENCE</scope>
    <source>
        <tissue evidence="1">Muscle</tissue>
    </source>
</reference>
<evidence type="ECO:0000313" key="2">
    <source>
        <dbReference type="Proteomes" id="UP000793456"/>
    </source>
</evidence>
<keyword evidence="2" id="KW-1185">Reference proteome</keyword>